<dbReference type="PANTHER" id="PTHR43433">
    <property type="entry name" value="HYDROLASE, ALPHA/BETA FOLD FAMILY PROTEIN"/>
    <property type="match status" value="1"/>
</dbReference>
<dbReference type="SUPFAM" id="SSF53474">
    <property type="entry name" value="alpha/beta-Hydrolases"/>
    <property type="match status" value="1"/>
</dbReference>
<feature type="domain" description="Peptidase S33 tripeptidyl aminopeptidase-like C-terminal" evidence="3">
    <location>
        <begin position="207"/>
        <end position="266"/>
    </location>
</feature>
<dbReference type="Pfam" id="PF08386">
    <property type="entry name" value="Abhydrolase_4"/>
    <property type="match status" value="1"/>
</dbReference>
<protein>
    <submittedName>
        <fullName evidence="4">Poly(3-hydroxyalkanoate) depolymerase</fullName>
    </submittedName>
</protein>
<evidence type="ECO:0000259" key="3">
    <source>
        <dbReference type="Pfam" id="PF08386"/>
    </source>
</evidence>
<gene>
    <name evidence="4" type="ORF">AVDCRST_MAG29-1019</name>
</gene>
<dbReference type="InterPro" id="IPR029058">
    <property type="entry name" value="AB_hydrolase_fold"/>
</dbReference>
<accession>A0A6J4LF32</accession>
<dbReference type="PRINTS" id="PR00111">
    <property type="entry name" value="ABHYDROLASE"/>
</dbReference>
<feature type="domain" description="AB hydrolase-1" evidence="2">
    <location>
        <begin position="24"/>
        <end position="140"/>
    </location>
</feature>
<sequence>MLSVRGVEIRVSVRPARGRLAATPPLLLCNGIGASFEVLQPLVDRLDPDRGVIRFDVPGVGGSPLPPRPYLLATLAPRVADLAAQLGHGRFDVLGLSWGGGLAQQLSVQRRSNVRRLVLVATGTGTLMVPAHPRVLSKMVTPRRHRDPAYAREVAGLIYGGTMRTDPECGAELLHAATRAGPRRGYYYQLAAATGWCSLPFLRMISQPTLLLAGDDDPIVPLVNAKVMARLIRGAQLHVYPGGHLGVLTEAKALAPVIDHFLDLPDMRHTPGPRPRGWSRPTTTSHGVTWI</sequence>
<evidence type="ECO:0000259" key="2">
    <source>
        <dbReference type="Pfam" id="PF00561"/>
    </source>
</evidence>
<feature type="compositionally biased region" description="Polar residues" evidence="1">
    <location>
        <begin position="280"/>
        <end position="291"/>
    </location>
</feature>
<dbReference type="InterPro" id="IPR013595">
    <property type="entry name" value="Pept_S33_TAP-like_C"/>
</dbReference>
<dbReference type="InterPro" id="IPR000073">
    <property type="entry name" value="AB_hydrolase_1"/>
</dbReference>
<name>A0A6J4LF32_9ACTN</name>
<evidence type="ECO:0000313" key="4">
    <source>
        <dbReference type="EMBL" id="CAA9330500.1"/>
    </source>
</evidence>
<organism evidence="4">
    <name type="scientific">uncultured Nocardioidaceae bacterium</name>
    <dbReference type="NCBI Taxonomy" id="253824"/>
    <lineage>
        <taxon>Bacteria</taxon>
        <taxon>Bacillati</taxon>
        <taxon>Actinomycetota</taxon>
        <taxon>Actinomycetes</taxon>
        <taxon>Propionibacteriales</taxon>
        <taxon>Nocardioidaceae</taxon>
        <taxon>environmental samples</taxon>
    </lineage>
</organism>
<proteinExistence type="predicted"/>
<reference evidence="4" key="1">
    <citation type="submission" date="2020-02" db="EMBL/GenBank/DDBJ databases">
        <authorList>
            <person name="Meier V. D."/>
        </authorList>
    </citation>
    <scope>NUCLEOTIDE SEQUENCE</scope>
    <source>
        <strain evidence="4">AVDCRST_MAG29</strain>
    </source>
</reference>
<dbReference type="GO" id="GO:0046503">
    <property type="term" value="P:glycerolipid catabolic process"/>
    <property type="evidence" value="ECO:0007669"/>
    <property type="project" value="TreeGrafter"/>
</dbReference>
<dbReference type="PANTHER" id="PTHR43433:SF5">
    <property type="entry name" value="AB HYDROLASE-1 DOMAIN-CONTAINING PROTEIN"/>
    <property type="match status" value="1"/>
</dbReference>
<dbReference type="AlphaFoldDB" id="A0A6J4LF32"/>
<dbReference type="Pfam" id="PF00561">
    <property type="entry name" value="Abhydrolase_1"/>
    <property type="match status" value="1"/>
</dbReference>
<feature type="region of interest" description="Disordered" evidence="1">
    <location>
        <begin position="272"/>
        <end position="291"/>
    </location>
</feature>
<evidence type="ECO:0000256" key="1">
    <source>
        <dbReference type="SAM" id="MobiDB-lite"/>
    </source>
</evidence>
<dbReference type="EMBL" id="CADCUG010000054">
    <property type="protein sequence ID" value="CAA9330500.1"/>
    <property type="molecule type" value="Genomic_DNA"/>
</dbReference>
<dbReference type="Gene3D" id="3.40.50.1820">
    <property type="entry name" value="alpha/beta hydrolase"/>
    <property type="match status" value="1"/>
</dbReference>
<dbReference type="GO" id="GO:0004806">
    <property type="term" value="F:triacylglycerol lipase activity"/>
    <property type="evidence" value="ECO:0007669"/>
    <property type="project" value="TreeGrafter"/>
</dbReference>
<dbReference type="InterPro" id="IPR050471">
    <property type="entry name" value="AB_hydrolase"/>
</dbReference>